<dbReference type="InterPro" id="IPR010497">
    <property type="entry name" value="Epoxide_hydro_N"/>
</dbReference>
<name>A0A0N1IJV9_PAPMA</name>
<dbReference type="FunCoup" id="A0A0N1IJV9">
    <property type="interactions" value="209"/>
</dbReference>
<evidence type="ECO:0000256" key="4">
    <source>
        <dbReference type="SAM" id="SignalP"/>
    </source>
</evidence>
<keyword evidence="2" id="KW-0058">Aromatic hydrocarbons catabolism</keyword>
<keyword evidence="3 6" id="KW-0378">Hydrolase</keyword>
<protein>
    <submittedName>
        <fullName evidence="6">Juvenile hormone epoxide hydrolase</fullName>
    </submittedName>
</protein>
<dbReference type="InterPro" id="IPR000639">
    <property type="entry name" value="Epox_hydrolase-like"/>
</dbReference>
<evidence type="ECO:0000259" key="5">
    <source>
        <dbReference type="Pfam" id="PF06441"/>
    </source>
</evidence>
<evidence type="ECO:0000256" key="3">
    <source>
        <dbReference type="ARBA" id="ARBA00022801"/>
    </source>
</evidence>
<dbReference type="SMR" id="A0A0N1IJV9"/>
<evidence type="ECO:0000313" key="7">
    <source>
        <dbReference type="Proteomes" id="UP000053240"/>
    </source>
</evidence>
<dbReference type="Pfam" id="PF06441">
    <property type="entry name" value="EHN"/>
    <property type="match status" value="1"/>
</dbReference>
<keyword evidence="4" id="KW-0732">Signal</keyword>
<evidence type="ECO:0000313" key="6">
    <source>
        <dbReference type="EMBL" id="KPJ20090.1"/>
    </source>
</evidence>
<comment type="similarity">
    <text evidence="1">Belongs to the peptidase S33 family.</text>
</comment>
<dbReference type="PANTHER" id="PTHR21661">
    <property type="entry name" value="EPOXIDE HYDROLASE 1-RELATED"/>
    <property type="match status" value="1"/>
</dbReference>
<evidence type="ECO:0000256" key="2">
    <source>
        <dbReference type="ARBA" id="ARBA00022797"/>
    </source>
</evidence>
<feature type="domain" description="Epoxide hydrolase N-terminal" evidence="5">
    <location>
        <begin position="47"/>
        <end position="156"/>
    </location>
</feature>
<gene>
    <name evidence="6" type="ORF">RR48_02843</name>
</gene>
<dbReference type="EMBL" id="KQ459764">
    <property type="protein sequence ID" value="KPJ20090.1"/>
    <property type="molecule type" value="Genomic_DNA"/>
</dbReference>
<dbReference type="InParanoid" id="A0A0N1IJV9"/>
<dbReference type="SUPFAM" id="SSF53474">
    <property type="entry name" value="alpha/beta-Hydrolases"/>
    <property type="match status" value="2"/>
</dbReference>
<keyword evidence="7" id="KW-1185">Reference proteome</keyword>
<reference evidence="6 7" key="1">
    <citation type="journal article" date="2015" name="Nat. Commun.">
        <title>Outbred genome sequencing and CRISPR/Cas9 gene editing in butterflies.</title>
        <authorList>
            <person name="Li X."/>
            <person name="Fan D."/>
            <person name="Zhang W."/>
            <person name="Liu G."/>
            <person name="Zhang L."/>
            <person name="Zhao L."/>
            <person name="Fang X."/>
            <person name="Chen L."/>
            <person name="Dong Y."/>
            <person name="Chen Y."/>
            <person name="Ding Y."/>
            <person name="Zhao R."/>
            <person name="Feng M."/>
            <person name="Zhu Y."/>
            <person name="Feng Y."/>
            <person name="Jiang X."/>
            <person name="Zhu D."/>
            <person name="Xiang H."/>
            <person name="Feng X."/>
            <person name="Li S."/>
            <person name="Wang J."/>
            <person name="Zhang G."/>
            <person name="Kronforst M.R."/>
            <person name="Wang W."/>
        </authorList>
    </citation>
    <scope>NUCLEOTIDE SEQUENCE [LARGE SCALE GENOMIC DNA]</scope>
    <source>
        <strain evidence="6">Ya'a_city_454_Pm</strain>
        <tissue evidence="6">Whole body</tissue>
    </source>
</reference>
<dbReference type="Gene3D" id="3.40.50.1820">
    <property type="entry name" value="alpha/beta hydrolase"/>
    <property type="match status" value="2"/>
</dbReference>
<sequence>MFGTNEPSLSILVSFLSLFIQTPPLPDVNLNEWWGPQHLKSLQDTSIRPFVVEFNITMIADLRHRIRNTRQMTPPLEGTGSEYGFNTHEIPRWLRYWAEEYPFQDRVVEINKYPQYKTNIQGLDIHFVRVVPKVSVGVQVVPLLVLHGWPSSYLDFYPMIPVLTRVSPHRDFVMEVIAASMPGFAFSDGAVRPGFGVDKMAVVLRNLMHRLGHKKFYVHGADWGSVVLSNMATFFPNEVLGYHSSMPTVMSPLQAFSRIVGDYFPSLVVRAEVADRMYPLSNFFNKIVRESGYFHLQATKPDTVDIALTDSPAGLLAYYFEKISVGTRHHYRNRTDGGLELHYTKEQLVDNLMVYWVSNSVATAGRIYAESFGPRYFSLRMDSNILRESGYFHLQATKPDTVDIALTDSPAGLLAYYFEKISVGTRHHYRNRTDGGLELHYTKEQLIDNLMVYWVSNSVATAGRIYAESFGPRYFSLRMDSIPSSVPAWILQAKYEISYIPPWMYKLKFPNLVNETVLDTGGHFLALELPLVLAADIDRAMVEFRRLQNKRKREEL</sequence>
<feature type="chain" id="PRO_5005874116" evidence="4">
    <location>
        <begin position="25"/>
        <end position="556"/>
    </location>
</feature>
<dbReference type="GO" id="GO:0097176">
    <property type="term" value="P:epoxide metabolic process"/>
    <property type="evidence" value="ECO:0007669"/>
    <property type="project" value="TreeGrafter"/>
</dbReference>
<evidence type="ECO:0000256" key="1">
    <source>
        <dbReference type="ARBA" id="ARBA00010088"/>
    </source>
</evidence>
<dbReference type="PRINTS" id="PR00412">
    <property type="entry name" value="EPOXHYDRLASE"/>
</dbReference>
<dbReference type="PANTHER" id="PTHR21661:SF35">
    <property type="entry name" value="EPOXIDE HYDROLASE"/>
    <property type="match status" value="1"/>
</dbReference>
<organism evidence="6 7">
    <name type="scientific">Papilio machaon</name>
    <name type="common">Old World swallowtail butterfly</name>
    <dbReference type="NCBI Taxonomy" id="76193"/>
    <lineage>
        <taxon>Eukaryota</taxon>
        <taxon>Metazoa</taxon>
        <taxon>Ecdysozoa</taxon>
        <taxon>Arthropoda</taxon>
        <taxon>Hexapoda</taxon>
        <taxon>Insecta</taxon>
        <taxon>Pterygota</taxon>
        <taxon>Neoptera</taxon>
        <taxon>Endopterygota</taxon>
        <taxon>Lepidoptera</taxon>
        <taxon>Glossata</taxon>
        <taxon>Ditrysia</taxon>
        <taxon>Papilionoidea</taxon>
        <taxon>Papilionidae</taxon>
        <taxon>Papilioninae</taxon>
        <taxon>Papilio</taxon>
    </lineage>
</organism>
<dbReference type="AlphaFoldDB" id="A0A0N1IJV9"/>
<proteinExistence type="inferred from homology"/>
<accession>A0A0N1IJV9</accession>
<feature type="signal peptide" evidence="4">
    <location>
        <begin position="1"/>
        <end position="24"/>
    </location>
</feature>
<dbReference type="Proteomes" id="UP000053240">
    <property type="component" value="Unassembled WGS sequence"/>
</dbReference>
<dbReference type="GO" id="GO:0004301">
    <property type="term" value="F:epoxide hydrolase activity"/>
    <property type="evidence" value="ECO:0007669"/>
    <property type="project" value="TreeGrafter"/>
</dbReference>
<dbReference type="InterPro" id="IPR029058">
    <property type="entry name" value="AB_hydrolase_fold"/>
</dbReference>